<gene>
    <name evidence="2" type="ORF">OSTLU_31847</name>
</gene>
<evidence type="ECO:0000313" key="2">
    <source>
        <dbReference type="EMBL" id="ABO96365.1"/>
    </source>
</evidence>
<feature type="region of interest" description="Disordered" evidence="1">
    <location>
        <begin position="99"/>
        <end position="120"/>
    </location>
</feature>
<dbReference type="EMBL" id="CP000585">
    <property type="protein sequence ID" value="ABO96365.1"/>
    <property type="molecule type" value="Genomic_DNA"/>
</dbReference>
<reference evidence="2 3" key="1">
    <citation type="journal article" date="2007" name="Proc. Natl. Acad. Sci. U.S.A.">
        <title>The tiny eukaryote Ostreococcus provides genomic insights into the paradox of plankton speciation.</title>
        <authorList>
            <person name="Palenik B."/>
            <person name="Grimwood J."/>
            <person name="Aerts A."/>
            <person name="Rouze P."/>
            <person name="Salamov A."/>
            <person name="Putnam N."/>
            <person name="Dupont C."/>
            <person name="Jorgensen R."/>
            <person name="Derelle E."/>
            <person name="Rombauts S."/>
            <person name="Zhou K."/>
            <person name="Otillar R."/>
            <person name="Merchant S.S."/>
            <person name="Podell S."/>
            <person name="Gaasterland T."/>
            <person name="Napoli C."/>
            <person name="Gendler K."/>
            <person name="Manuell A."/>
            <person name="Tai V."/>
            <person name="Vallon O."/>
            <person name="Piganeau G."/>
            <person name="Jancek S."/>
            <person name="Heijde M."/>
            <person name="Jabbari K."/>
            <person name="Bowler C."/>
            <person name="Lohr M."/>
            <person name="Robbens S."/>
            <person name="Werner G."/>
            <person name="Dubchak I."/>
            <person name="Pazour G.J."/>
            <person name="Ren Q."/>
            <person name="Paulsen I."/>
            <person name="Delwiche C."/>
            <person name="Schmutz J."/>
            <person name="Rokhsar D."/>
            <person name="Van de Peer Y."/>
            <person name="Moreau H."/>
            <person name="Grigoriev I.V."/>
        </authorList>
    </citation>
    <scope>NUCLEOTIDE SEQUENCE [LARGE SCALE GENOMIC DNA]</scope>
    <source>
        <strain evidence="2 3">CCE9901</strain>
    </source>
</reference>
<dbReference type="AlphaFoldDB" id="A4RXX2"/>
<accession>A4RXX2</accession>
<evidence type="ECO:0000313" key="3">
    <source>
        <dbReference type="Proteomes" id="UP000001568"/>
    </source>
</evidence>
<dbReference type="GeneID" id="5001955"/>
<organism evidence="2 3">
    <name type="scientific">Ostreococcus lucimarinus (strain CCE9901)</name>
    <dbReference type="NCBI Taxonomy" id="436017"/>
    <lineage>
        <taxon>Eukaryota</taxon>
        <taxon>Viridiplantae</taxon>
        <taxon>Chlorophyta</taxon>
        <taxon>Mamiellophyceae</taxon>
        <taxon>Mamiellales</taxon>
        <taxon>Bathycoccaceae</taxon>
        <taxon>Ostreococcus</taxon>
    </lineage>
</organism>
<dbReference type="Gramene" id="ABO96365">
    <property type="protein sequence ID" value="ABO96365"/>
    <property type="gene ID" value="OSTLU_31847"/>
</dbReference>
<protein>
    <submittedName>
        <fullName evidence="2">Uncharacterized protein</fullName>
    </submittedName>
</protein>
<dbReference type="RefSeq" id="XP_001418072.1">
    <property type="nucleotide sequence ID" value="XM_001418035.1"/>
</dbReference>
<dbReference type="OMA" id="NEWGAQW"/>
<evidence type="ECO:0000256" key="1">
    <source>
        <dbReference type="SAM" id="MobiDB-lite"/>
    </source>
</evidence>
<dbReference type="Proteomes" id="UP000001568">
    <property type="component" value="Chromosome 5"/>
</dbReference>
<proteinExistence type="predicted"/>
<name>A4RXX2_OSTLU</name>
<dbReference type="HOGENOM" id="CLU_2053605_0_0_1"/>
<keyword evidence="3" id="KW-1185">Reference proteome</keyword>
<sequence length="120" mass="13153">MDVDDASGVVVVTWTPGPSAGRHNLEEEEHVVSARFRDGACEEALRGTACDGWMDVHVGTGRRFEMTVPEGARGTLEARCRAENAAGASAWVTARRIRGEDEGEREWGGQWGKGVDRRER</sequence>
<dbReference type="KEGG" id="olu:OSTLU_31847"/>